<evidence type="ECO:0000313" key="2">
    <source>
        <dbReference type="EMBL" id="QIR07887.1"/>
    </source>
</evidence>
<feature type="domain" description="DUF4123" evidence="1">
    <location>
        <begin position="13"/>
        <end position="126"/>
    </location>
</feature>
<dbReference type="InterPro" id="IPR025391">
    <property type="entry name" value="DUF4123"/>
</dbReference>
<keyword evidence="3" id="KW-1185">Reference proteome</keyword>
<evidence type="ECO:0000313" key="3">
    <source>
        <dbReference type="Proteomes" id="UP000501408"/>
    </source>
</evidence>
<dbReference type="EMBL" id="CP050267">
    <property type="protein sequence ID" value="QIR07887.1"/>
    <property type="molecule type" value="Genomic_DNA"/>
</dbReference>
<name>A0ABX6K8N5_SALCS</name>
<proteinExistence type="predicted"/>
<accession>A0ABX6K8N5</accession>
<dbReference type="RefSeq" id="WP_167315376.1">
    <property type="nucleotide sequence ID" value="NZ_CP050267.1"/>
</dbReference>
<evidence type="ECO:0000259" key="1">
    <source>
        <dbReference type="Pfam" id="PF13503"/>
    </source>
</evidence>
<organism evidence="2 3">
    <name type="scientific">Salinivibrio costicola</name>
    <name type="common">Vibrio costicola</name>
    <dbReference type="NCBI Taxonomy" id="51367"/>
    <lineage>
        <taxon>Bacteria</taxon>
        <taxon>Pseudomonadati</taxon>
        <taxon>Pseudomonadota</taxon>
        <taxon>Gammaproteobacteria</taxon>
        <taxon>Vibrionales</taxon>
        <taxon>Vibrionaceae</taxon>
        <taxon>Salinivibrio</taxon>
    </lineage>
</organism>
<protein>
    <submittedName>
        <fullName evidence="2">DUF4123 domain-containing protein</fullName>
    </submittedName>
</protein>
<dbReference type="Proteomes" id="UP000501408">
    <property type="component" value="Chromosome 2"/>
</dbReference>
<gene>
    <name evidence="2" type="ORF">HBA18_16010</name>
</gene>
<reference evidence="2 3" key="1">
    <citation type="submission" date="2020-03" db="EMBL/GenBank/DDBJ databases">
        <title>Genome mining reveals the biosynthetic pathways of PHA and ectoines of the halophilic strain Salinivibrio costicola M318 isolated from fermented shrimp paste.</title>
        <authorList>
            <person name="Doan T.V."/>
            <person name="Tran L.T."/>
            <person name="Trieu T.A."/>
            <person name="Nguyen Q.V."/>
            <person name="Quach T.N."/>
            <person name="Phi T.Q."/>
            <person name="Kumar S."/>
        </authorList>
    </citation>
    <scope>NUCLEOTIDE SEQUENCE [LARGE SCALE GENOMIC DNA]</scope>
    <source>
        <strain evidence="2 3">M318</strain>
    </source>
</reference>
<sequence>MIKQWFTEQIDNIYWLVEDNTLKQAIEANGELSFPDTRLVFQGEMFDAVMSLSPWLLPVTESVRQLPEQVLQQGMYLSCTQTLDVLLSHLQSLLIAVLDGEEVLFRFYDPQVLLPMLDTMDEQELSALLGPAERLTTFLNGQHCQWYSDVDKQYQPRLAPWWIIKPHHLTPLYRTDVHAKILERRLWECLPDALMQLEKPSQVFEAVLNDAKKNGKDYEYAERLVLSHLINETSLTLEAVRDALHLEQKECEEIFKLRETTYE</sequence>
<dbReference type="Pfam" id="PF13503">
    <property type="entry name" value="DUF4123"/>
    <property type="match status" value="1"/>
</dbReference>